<dbReference type="AlphaFoldDB" id="A0A1S3YE75"/>
<dbReference type="Pfam" id="PF02234">
    <property type="entry name" value="CDI"/>
    <property type="match status" value="1"/>
</dbReference>
<gene>
    <name evidence="6" type="primary">LOC107775132</name>
</gene>
<dbReference type="GeneID" id="107775132"/>
<sequence length="312" mass="35199">MQYEWKQKRTQKRNSFVLFTTVSHFKFSAAKNLSNFPLTNLNNFPFPEFSSYKIHLSNYINPNSTLSLSHTHSGKNLHEKSLAKKSRRKVEDSVFILSDKMGKYMRKSKKSGEVSVSPLGVLTRAKTLALSKLVSPAATESGSGGDGGSYLELRSRKLIKPFSVFEGRRQKNGVSKDPNLLNPKIPNVLRTSSEEVKGNSCCGGDVGVEASFGENLLEFEGRKSRTTRESTPCSLIRDSDNIQTPGSSTRRINATGRVPNLLRTNIPIAHEVDEFFTRAEEQQRRRFIEKYNFDPVNEKPLPGRYEWVKVDC</sequence>
<protein>
    <submittedName>
        <fullName evidence="6">Cyclin-dependent kinase inhibitor 4 isoform X1</fullName>
    </submittedName>
</protein>
<dbReference type="STRING" id="4097.A0A1S3YE75"/>
<evidence type="ECO:0000256" key="3">
    <source>
        <dbReference type="ARBA" id="ARBA00023013"/>
    </source>
</evidence>
<evidence type="ECO:0000313" key="5">
    <source>
        <dbReference type="Proteomes" id="UP000790787"/>
    </source>
</evidence>
<dbReference type="GO" id="GO:0051726">
    <property type="term" value="P:regulation of cell cycle"/>
    <property type="evidence" value="ECO:0007669"/>
    <property type="project" value="InterPro"/>
</dbReference>
<dbReference type="RefSeq" id="XP_016450303.1">
    <property type="nucleotide sequence ID" value="XM_016594817.1"/>
</dbReference>
<dbReference type="PaxDb" id="4097-A0A1S3YE75"/>
<comment type="subcellular location">
    <subcellularLocation>
        <location evidence="1">Nucleus</location>
        <location evidence="1">Nucleoplasm</location>
    </subcellularLocation>
</comment>
<reference evidence="6" key="2">
    <citation type="submission" date="2025-08" db="UniProtKB">
        <authorList>
            <consortium name="RefSeq"/>
        </authorList>
    </citation>
    <scope>IDENTIFICATION</scope>
</reference>
<organism evidence="5 6">
    <name type="scientific">Nicotiana tabacum</name>
    <name type="common">Common tobacco</name>
    <dbReference type="NCBI Taxonomy" id="4097"/>
    <lineage>
        <taxon>Eukaryota</taxon>
        <taxon>Viridiplantae</taxon>
        <taxon>Streptophyta</taxon>
        <taxon>Embryophyta</taxon>
        <taxon>Tracheophyta</taxon>
        <taxon>Spermatophyta</taxon>
        <taxon>Magnoliopsida</taxon>
        <taxon>eudicotyledons</taxon>
        <taxon>Gunneridae</taxon>
        <taxon>Pentapetalae</taxon>
        <taxon>asterids</taxon>
        <taxon>lamiids</taxon>
        <taxon>Solanales</taxon>
        <taxon>Solanaceae</taxon>
        <taxon>Nicotianoideae</taxon>
        <taxon>Nicotianeae</taxon>
        <taxon>Nicotiana</taxon>
    </lineage>
</organism>
<dbReference type="InterPro" id="IPR044898">
    <property type="entry name" value="CDI_dom_sf"/>
</dbReference>
<name>A0A1S3YE75_TOBAC</name>
<reference evidence="5" key="1">
    <citation type="journal article" date="2014" name="Nat. Commun.">
        <title>The tobacco genome sequence and its comparison with those of tomato and potato.</title>
        <authorList>
            <person name="Sierro N."/>
            <person name="Battey J.N."/>
            <person name="Ouadi S."/>
            <person name="Bakaher N."/>
            <person name="Bovet L."/>
            <person name="Willig A."/>
            <person name="Goepfert S."/>
            <person name="Peitsch M.C."/>
            <person name="Ivanov N.V."/>
        </authorList>
    </citation>
    <scope>NUCLEOTIDE SEQUENCE [LARGE SCALE GENOMIC DNA]</scope>
</reference>
<dbReference type="OrthoDB" id="6373236at2759"/>
<evidence type="ECO:0000256" key="4">
    <source>
        <dbReference type="ARBA" id="ARBA00023306"/>
    </source>
</evidence>
<dbReference type="InterPro" id="IPR044275">
    <property type="entry name" value="KRP"/>
</dbReference>
<accession>A0A1S3YE75</accession>
<dbReference type="KEGG" id="nta:107775132"/>
<evidence type="ECO:0000256" key="2">
    <source>
        <dbReference type="ARBA" id="ARBA00010274"/>
    </source>
</evidence>
<dbReference type="GO" id="GO:0045740">
    <property type="term" value="P:positive regulation of DNA replication"/>
    <property type="evidence" value="ECO:0000318"/>
    <property type="project" value="GO_Central"/>
</dbReference>
<dbReference type="Gene3D" id="4.10.365.10">
    <property type="entry name" value="p27"/>
    <property type="match status" value="1"/>
</dbReference>
<evidence type="ECO:0000313" key="6">
    <source>
        <dbReference type="RefSeq" id="XP_016450303.1"/>
    </source>
</evidence>
<keyword evidence="3 6" id="KW-0649">Protein kinase inhibitor</keyword>
<keyword evidence="4" id="KW-0131">Cell cycle</keyword>
<comment type="similarity">
    <text evidence="2">Belongs to the CDI family. ICK/KRP subfamily.</text>
</comment>
<proteinExistence type="inferred from homology"/>
<dbReference type="GO" id="GO:0004861">
    <property type="term" value="F:cyclin-dependent protein serine/threonine kinase inhibitor activity"/>
    <property type="evidence" value="ECO:0000318"/>
    <property type="project" value="GO_Central"/>
</dbReference>
<dbReference type="PANTHER" id="PTHR46776">
    <property type="entry name" value="CYCLIN-DEPENDENT KINASE INHIBITOR 4-RELATED"/>
    <property type="match status" value="1"/>
</dbReference>
<evidence type="ECO:0000256" key="1">
    <source>
        <dbReference type="ARBA" id="ARBA00004642"/>
    </source>
</evidence>
<dbReference type="InterPro" id="IPR003175">
    <property type="entry name" value="CDI_dom"/>
</dbReference>
<keyword evidence="5" id="KW-1185">Reference proteome</keyword>
<dbReference type="GO" id="GO:0005654">
    <property type="term" value="C:nucleoplasm"/>
    <property type="evidence" value="ECO:0007669"/>
    <property type="project" value="UniProtKB-SubCell"/>
</dbReference>
<dbReference type="GO" id="GO:0005634">
    <property type="term" value="C:nucleus"/>
    <property type="evidence" value="ECO:0000318"/>
    <property type="project" value="GO_Central"/>
</dbReference>
<dbReference type="Proteomes" id="UP000790787">
    <property type="component" value="Chromosome 14"/>
</dbReference>